<dbReference type="EMBL" id="BSEJ01000014">
    <property type="protein sequence ID" value="GLJ62539.1"/>
    <property type="molecule type" value="Genomic_DNA"/>
</dbReference>
<comment type="caution">
    <text evidence="4">The sequence shown here is derived from an EMBL/GenBank/DDBJ whole genome shotgun (WGS) entry which is preliminary data.</text>
</comment>
<keyword evidence="5" id="KW-1185">Reference proteome</keyword>
<evidence type="ECO:0000313" key="5">
    <source>
        <dbReference type="Proteomes" id="UP001142462"/>
    </source>
</evidence>
<dbReference type="PANTHER" id="PTHR11092">
    <property type="entry name" value="SUGAR NUCLEOTIDE EPIMERASE RELATED"/>
    <property type="match status" value="1"/>
</dbReference>
<feature type="domain" description="DUF1731" evidence="3">
    <location>
        <begin position="247"/>
        <end position="294"/>
    </location>
</feature>
<gene>
    <name evidence="4" type="ORF">GCM10017576_26700</name>
</gene>
<reference evidence="4" key="2">
    <citation type="submission" date="2023-01" db="EMBL/GenBank/DDBJ databases">
        <authorList>
            <person name="Sun Q."/>
            <person name="Evtushenko L."/>
        </authorList>
    </citation>
    <scope>NUCLEOTIDE SEQUENCE</scope>
    <source>
        <strain evidence="4">VKM Ac-1020</strain>
    </source>
</reference>
<evidence type="ECO:0000259" key="2">
    <source>
        <dbReference type="Pfam" id="PF01370"/>
    </source>
</evidence>
<accession>A0A9W6H5V2</accession>
<dbReference type="InterPro" id="IPR036291">
    <property type="entry name" value="NAD(P)-bd_dom_sf"/>
</dbReference>
<dbReference type="NCBIfam" id="TIGR01777">
    <property type="entry name" value="yfcH"/>
    <property type="match status" value="1"/>
</dbReference>
<dbReference type="AlphaFoldDB" id="A0A9W6H5V2"/>
<dbReference type="InterPro" id="IPR010099">
    <property type="entry name" value="SDR39U1"/>
</dbReference>
<dbReference type="Pfam" id="PF08338">
    <property type="entry name" value="DUF1731"/>
    <property type="match status" value="1"/>
</dbReference>
<dbReference type="InterPro" id="IPR001509">
    <property type="entry name" value="Epimerase_deHydtase"/>
</dbReference>
<evidence type="ECO:0000259" key="3">
    <source>
        <dbReference type="Pfam" id="PF08338"/>
    </source>
</evidence>
<dbReference type="SUPFAM" id="SSF51735">
    <property type="entry name" value="NAD(P)-binding Rossmann-fold domains"/>
    <property type="match status" value="1"/>
</dbReference>
<feature type="domain" description="NAD-dependent epimerase/dehydratase" evidence="2">
    <location>
        <begin position="9"/>
        <end position="215"/>
    </location>
</feature>
<dbReference type="PANTHER" id="PTHR11092:SF0">
    <property type="entry name" value="EPIMERASE FAMILY PROTEIN SDR39U1"/>
    <property type="match status" value="1"/>
</dbReference>
<dbReference type="Proteomes" id="UP001142462">
    <property type="component" value="Unassembled WGS sequence"/>
</dbReference>
<dbReference type="RefSeq" id="WP_271174232.1">
    <property type="nucleotide sequence ID" value="NZ_BSEJ01000014.1"/>
</dbReference>
<comment type="similarity">
    <text evidence="1">Belongs to the NAD(P)-dependent epimerase/dehydratase family. SDR39U1 subfamily.</text>
</comment>
<dbReference type="Pfam" id="PF01370">
    <property type="entry name" value="Epimerase"/>
    <property type="match status" value="1"/>
</dbReference>
<evidence type="ECO:0000256" key="1">
    <source>
        <dbReference type="ARBA" id="ARBA00009353"/>
    </source>
</evidence>
<evidence type="ECO:0000313" key="4">
    <source>
        <dbReference type="EMBL" id="GLJ62539.1"/>
    </source>
</evidence>
<dbReference type="Gene3D" id="3.40.50.720">
    <property type="entry name" value="NAD(P)-binding Rossmann-like Domain"/>
    <property type="match status" value="1"/>
</dbReference>
<sequence length="299" mass="31473">MTASSLTRVIVAGSSGLLGQGVVDDLRAAGVEVTRLVRRAPSAADETRWLDAPHLDPAVLRGADAVVNLCGASVGRIPWTPAYRRRLHSSRLTPTRVLARAISQLDEPPLLVSASAAGWYGSSSDGPVTEDAPRGSGFLADLCGAWEQAAHGAGPRVALLRTAPVVHPDGVLRPLIPLTRAGLAGPLGSGRQVWAWISFEDAIAAIRHVLEHRLTGPVNLAAPVATTANDFGRALARRLRRPFALPAPAWALRAALGRDFADDMLLVDADIVPRALQSTGFSFAHPALEDAIAAVVPER</sequence>
<dbReference type="InterPro" id="IPR013549">
    <property type="entry name" value="DUF1731"/>
</dbReference>
<name>A0A9W6H5V2_9MICO</name>
<proteinExistence type="inferred from homology"/>
<protein>
    <submittedName>
        <fullName evidence="4">Epimerase</fullName>
    </submittedName>
</protein>
<reference evidence="4" key="1">
    <citation type="journal article" date="2014" name="Int. J. Syst. Evol. Microbiol.">
        <title>Complete genome sequence of Corynebacterium casei LMG S-19264T (=DSM 44701T), isolated from a smear-ripened cheese.</title>
        <authorList>
            <consortium name="US DOE Joint Genome Institute (JGI-PGF)"/>
            <person name="Walter F."/>
            <person name="Albersmeier A."/>
            <person name="Kalinowski J."/>
            <person name="Ruckert C."/>
        </authorList>
    </citation>
    <scope>NUCLEOTIDE SEQUENCE</scope>
    <source>
        <strain evidence="4">VKM Ac-1020</strain>
    </source>
</reference>
<organism evidence="4 5">
    <name type="scientific">Microbacterium barkeri</name>
    <dbReference type="NCBI Taxonomy" id="33917"/>
    <lineage>
        <taxon>Bacteria</taxon>
        <taxon>Bacillati</taxon>
        <taxon>Actinomycetota</taxon>
        <taxon>Actinomycetes</taxon>
        <taxon>Micrococcales</taxon>
        <taxon>Microbacteriaceae</taxon>
        <taxon>Microbacterium</taxon>
    </lineage>
</organism>